<dbReference type="InterPro" id="IPR016039">
    <property type="entry name" value="Thiolase-like"/>
</dbReference>
<dbReference type="PIRSF" id="PIRSF000447">
    <property type="entry name" value="KAS_II"/>
    <property type="match status" value="1"/>
</dbReference>
<evidence type="ECO:0000313" key="15">
    <source>
        <dbReference type="EMBL" id="MDG4476399.1"/>
    </source>
</evidence>
<dbReference type="EC" id="2.3.1.179" evidence="3 11"/>
<dbReference type="Gene3D" id="3.40.47.10">
    <property type="match status" value="1"/>
</dbReference>
<keyword evidence="7" id="KW-0276">Fatty acid metabolism</keyword>
<evidence type="ECO:0000256" key="4">
    <source>
        <dbReference type="ARBA" id="ARBA00014657"/>
    </source>
</evidence>
<keyword evidence="16" id="KW-1185">Reference proteome</keyword>
<evidence type="ECO:0000256" key="6">
    <source>
        <dbReference type="ARBA" id="ARBA00022679"/>
    </source>
</evidence>
<dbReference type="InterPro" id="IPR014031">
    <property type="entry name" value="Ketoacyl_synth_C"/>
</dbReference>
<reference evidence="15" key="2">
    <citation type="submission" date="2022-10" db="EMBL/GenBank/DDBJ databases">
        <authorList>
            <person name="Aronson H.S."/>
        </authorList>
    </citation>
    <scope>NUCLEOTIDE SEQUENCE</scope>
    <source>
        <strain evidence="15">RS19-109</strain>
    </source>
</reference>
<comment type="function">
    <text evidence="11">Involved in the type II fatty acid elongation cycle. Catalyzes the elongation of a wide range of acyl-ACP by the addition of two carbons from malonyl-ACP to an acyl acceptor. Can efficiently catalyze the conversion of palmitoleoyl-ACP (cis-hexadec-9-enoyl-ACP) to cis-vaccenoyl-ACP (cis-octadec-11-enoyl-ACP), an essential step in the thermal regulation of fatty acid composition.</text>
</comment>
<evidence type="ECO:0000256" key="1">
    <source>
        <dbReference type="ARBA" id="ARBA00005194"/>
    </source>
</evidence>
<comment type="catalytic activity">
    <reaction evidence="11">
        <text>a fatty acyl-[ACP] + malonyl-[ACP] + H(+) = a 3-oxoacyl-[ACP] + holo-[ACP] + CO2</text>
        <dbReference type="Rhea" id="RHEA:22836"/>
        <dbReference type="Rhea" id="RHEA-COMP:9623"/>
        <dbReference type="Rhea" id="RHEA-COMP:9685"/>
        <dbReference type="Rhea" id="RHEA-COMP:9916"/>
        <dbReference type="Rhea" id="RHEA-COMP:14125"/>
        <dbReference type="ChEBI" id="CHEBI:15378"/>
        <dbReference type="ChEBI" id="CHEBI:16526"/>
        <dbReference type="ChEBI" id="CHEBI:64479"/>
        <dbReference type="ChEBI" id="CHEBI:78449"/>
        <dbReference type="ChEBI" id="CHEBI:78776"/>
        <dbReference type="ChEBI" id="CHEBI:138651"/>
    </reaction>
</comment>
<reference evidence="15" key="1">
    <citation type="journal article" date="2022" name="bioRxiv">
        <title>Thiovibrio frasassiensisgen. nov., sp. nov., an autotrophic, elemental sulfur disproportionating bacterium isolated from sulfidic karst sediment, and proposal of Thiovibrionaceae fam. nov.</title>
        <authorList>
            <person name="Aronson H."/>
            <person name="Thomas C."/>
            <person name="Bhattacharyya M."/>
            <person name="Eckstein S."/>
            <person name="Jensen S."/>
            <person name="Barco R."/>
            <person name="Macalady J."/>
            <person name="Amend J."/>
        </authorList>
    </citation>
    <scope>NUCLEOTIDE SEQUENCE</scope>
    <source>
        <strain evidence="15">RS19-109</strain>
    </source>
</reference>
<evidence type="ECO:0000256" key="9">
    <source>
        <dbReference type="ARBA" id="ARBA00023160"/>
    </source>
</evidence>
<keyword evidence="10 11" id="KW-0012">Acyltransferase</keyword>
<evidence type="ECO:0000256" key="13">
    <source>
        <dbReference type="RuleBase" id="RU003694"/>
    </source>
</evidence>
<evidence type="ECO:0000256" key="11">
    <source>
        <dbReference type="PIRNR" id="PIRNR000447"/>
    </source>
</evidence>
<dbReference type="NCBIfam" id="NF005589">
    <property type="entry name" value="PRK07314.1"/>
    <property type="match status" value="1"/>
</dbReference>
<dbReference type="PANTHER" id="PTHR11712:SF336">
    <property type="entry name" value="3-OXOACYL-[ACYL-CARRIER-PROTEIN] SYNTHASE, MITOCHONDRIAL"/>
    <property type="match status" value="1"/>
</dbReference>
<evidence type="ECO:0000256" key="2">
    <source>
        <dbReference type="ARBA" id="ARBA00008467"/>
    </source>
</evidence>
<comment type="caution">
    <text evidence="15">The sequence shown here is derived from an EMBL/GenBank/DDBJ whole genome shotgun (WGS) entry which is preliminary data.</text>
</comment>
<sequence>MVRINVGRRVVVTGVGLVTPLGTGVEKTWSALCAGKSGIGPITRFDASEVGVNIAAEVKDFQVEDHIDKKVAKHLDLFVQYAVAAAGEALRNADLQITEENAPRIGSIMGCGLGGLPTIEKYHQVAMEKGTKRITPFFIPMVIPNMGAGQISIIYGTRGPNLCLTTACAAGTHAVGEAFRSIVNDECDVAITGGSESVICPLAVGGFHAMKALSTRNDQPEKASRPFDRDRDGFIISEGAGVLILEELEHALARGAKIYAEVAGYGLSSDGYHMAAPPEDGNGASRCMEMALKDAGMQPEDLDYINAHGTSTPLNDVVETRAIKTAFGDHAYKLAISSTKSMTGHMLGGAGGIEAVFTALAIKHQIAPPTMNLENPSPECDLDYVPNQARSMKIRAAMSNSFGFGGTNAVLIMKQYEAKP</sequence>
<comment type="catalytic activity">
    <reaction evidence="11">
        <text>(9Z)-hexadecenoyl-[ACP] + malonyl-[ACP] + H(+) = 3-oxo-(11Z)-octadecenoyl-[ACP] + holo-[ACP] + CO2</text>
        <dbReference type="Rhea" id="RHEA:55040"/>
        <dbReference type="Rhea" id="RHEA-COMP:9623"/>
        <dbReference type="Rhea" id="RHEA-COMP:9685"/>
        <dbReference type="Rhea" id="RHEA-COMP:10800"/>
        <dbReference type="Rhea" id="RHEA-COMP:14074"/>
        <dbReference type="ChEBI" id="CHEBI:15378"/>
        <dbReference type="ChEBI" id="CHEBI:16526"/>
        <dbReference type="ChEBI" id="CHEBI:64479"/>
        <dbReference type="ChEBI" id="CHEBI:78449"/>
        <dbReference type="ChEBI" id="CHEBI:83989"/>
        <dbReference type="ChEBI" id="CHEBI:138538"/>
        <dbReference type="EC" id="2.3.1.179"/>
    </reaction>
</comment>
<dbReference type="InterPro" id="IPR020841">
    <property type="entry name" value="PKS_Beta-ketoAc_synthase_dom"/>
</dbReference>
<keyword evidence="6 11" id="KW-0808">Transferase</keyword>
<dbReference type="Pfam" id="PF00109">
    <property type="entry name" value="ketoacyl-synt"/>
    <property type="match status" value="1"/>
</dbReference>
<dbReference type="GO" id="GO:0006633">
    <property type="term" value="P:fatty acid biosynthetic process"/>
    <property type="evidence" value="ECO:0007669"/>
    <property type="project" value="UniProtKB-UniRule"/>
</dbReference>
<dbReference type="AlphaFoldDB" id="A0A9X4MF48"/>
<evidence type="ECO:0000256" key="10">
    <source>
        <dbReference type="ARBA" id="ARBA00023315"/>
    </source>
</evidence>
<dbReference type="PROSITE" id="PS00606">
    <property type="entry name" value="KS3_1"/>
    <property type="match status" value="1"/>
</dbReference>
<dbReference type="InterPro" id="IPR000794">
    <property type="entry name" value="Beta-ketoacyl_synthase"/>
</dbReference>
<dbReference type="Proteomes" id="UP001154240">
    <property type="component" value="Unassembled WGS sequence"/>
</dbReference>
<dbReference type="GO" id="GO:0004315">
    <property type="term" value="F:3-oxoacyl-[acyl-carrier-protein] synthase activity"/>
    <property type="evidence" value="ECO:0007669"/>
    <property type="project" value="UniProtKB-UniRule"/>
</dbReference>
<organism evidence="15 16">
    <name type="scientific">Thiovibrio frasassiensis</name>
    <dbReference type="NCBI Taxonomy" id="2984131"/>
    <lineage>
        <taxon>Bacteria</taxon>
        <taxon>Pseudomonadati</taxon>
        <taxon>Thermodesulfobacteriota</taxon>
        <taxon>Desulfobulbia</taxon>
        <taxon>Desulfobulbales</taxon>
        <taxon>Thiovibrionaceae</taxon>
        <taxon>Thiovibrio</taxon>
    </lineage>
</organism>
<evidence type="ECO:0000256" key="7">
    <source>
        <dbReference type="ARBA" id="ARBA00022832"/>
    </source>
</evidence>
<comment type="pathway">
    <text evidence="1 11">Lipid metabolism; fatty acid biosynthesis.</text>
</comment>
<dbReference type="InterPro" id="IPR014030">
    <property type="entry name" value="Ketoacyl_synth_N"/>
</dbReference>
<dbReference type="Pfam" id="PF02801">
    <property type="entry name" value="Ketoacyl-synt_C"/>
    <property type="match status" value="1"/>
</dbReference>
<dbReference type="FunFam" id="3.40.47.10:FF:000009">
    <property type="entry name" value="3-oxoacyl-[acyl-carrier-protein] synthase 2"/>
    <property type="match status" value="1"/>
</dbReference>
<evidence type="ECO:0000256" key="5">
    <source>
        <dbReference type="ARBA" id="ARBA00022516"/>
    </source>
</evidence>
<dbReference type="RefSeq" id="WP_371877473.1">
    <property type="nucleotide sequence ID" value="NZ_JAPHEH010000001.1"/>
</dbReference>
<comment type="similarity">
    <text evidence="2 11 13">Belongs to the thiolase-like superfamily. Beta-ketoacyl-ACP synthases family.</text>
</comment>
<keyword evidence="5 11" id="KW-0444">Lipid biosynthesis</keyword>
<dbReference type="GO" id="GO:0005829">
    <property type="term" value="C:cytosol"/>
    <property type="evidence" value="ECO:0007669"/>
    <property type="project" value="TreeGrafter"/>
</dbReference>
<evidence type="ECO:0000256" key="12">
    <source>
        <dbReference type="PIRSR" id="PIRSR000447-1"/>
    </source>
</evidence>
<keyword evidence="8" id="KW-0443">Lipid metabolism</keyword>
<feature type="active site" description="For beta-ketoacyl synthase activity" evidence="12">
    <location>
        <position position="168"/>
    </location>
</feature>
<dbReference type="InterPro" id="IPR018201">
    <property type="entry name" value="Ketoacyl_synth_AS"/>
</dbReference>
<keyword evidence="9 11" id="KW-0275">Fatty acid biosynthesis</keyword>
<proteinExistence type="inferred from homology"/>
<dbReference type="NCBIfam" id="TIGR03150">
    <property type="entry name" value="fabF"/>
    <property type="match status" value="1"/>
</dbReference>
<dbReference type="EMBL" id="JAPHEH010000001">
    <property type="protein sequence ID" value="MDG4476399.1"/>
    <property type="molecule type" value="Genomic_DNA"/>
</dbReference>
<dbReference type="PANTHER" id="PTHR11712">
    <property type="entry name" value="POLYKETIDE SYNTHASE-RELATED"/>
    <property type="match status" value="1"/>
</dbReference>
<accession>A0A9X4MF48</accession>
<dbReference type="PROSITE" id="PS52004">
    <property type="entry name" value="KS3_2"/>
    <property type="match status" value="1"/>
</dbReference>
<name>A0A9X4MF48_9BACT</name>
<dbReference type="InterPro" id="IPR017568">
    <property type="entry name" value="3-oxoacyl-ACP_synth-2"/>
</dbReference>
<evidence type="ECO:0000256" key="8">
    <source>
        <dbReference type="ARBA" id="ARBA00023098"/>
    </source>
</evidence>
<dbReference type="SMART" id="SM00825">
    <property type="entry name" value="PKS_KS"/>
    <property type="match status" value="1"/>
</dbReference>
<dbReference type="CDD" id="cd00834">
    <property type="entry name" value="KAS_I_II"/>
    <property type="match status" value="1"/>
</dbReference>
<evidence type="ECO:0000259" key="14">
    <source>
        <dbReference type="PROSITE" id="PS52004"/>
    </source>
</evidence>
<dbReference type="NCBIfam" id="NF004970">
    <property type="entry name" value="PRK06333.1"/>
    <property type="match status" value="1"/>
</dbReference>
<dbReference type="SUPFAM" id="SSF53901">
    <property type="entry name" value="Thiolase-like"/>
    <property type="match status" value="2"/>
</dbReference>
<feature type="domain" description="Ketosynthase family 3 (KS3)" evidence="14">
    <location>
        <begin position="7"/>
        <end position="415"/>
    </location>
</feature>
<evidence type="ECO:0000313" key="16">
    <source>
        <dbReference type="Proteomes" id="UP001154240"/>
    </source>
</evidence>
<gene>
    <name evidence="15" type="primary">fabF</name>
    <name evidence="15" type="ORF">OLX77_09550</name>
</gene>
<evidence type="ECO:0000256" key="3">
    <source>
        <dbReference type="ARBA" id="ARBA00012356"/>
    </source>
</evidence>
<protein>
    <recommendedName>
        <fullName evidence="4 11">3-oxoacyl-[acyl-carrier-protein] synthase 2</fullName>
        <ecNumber evidence="3 11">2.3.1.179</ecNumber>
    </recommendedName>
</protein>